<proteinExistence type="predicted"/>
<comment type="caution">
    <text evidence="1">The sequence shown here is derived from an EMBL/GenBank/DDBJ whole genome shotgun (WGS) entry which is preliminary data.</text>
</comment>
<evidence type="ECO:0000313" key="2">
    <source>
        <dbReference type="Proteomes" id="UP000827092"/>
    </source>
</evidence>
<organism evidence="1 2">
    <name type="scientific">Oedothorax gibbosus</name>
    <dbReference type="NCBI Taxonomy" id="931172"/>
    <lineage>
        <taxon>Eukaryota</taxon>
        <taxon>Metazoa</taxon>
        <taxon>Ecdysozoa</taxon>
        <taxon>Arthropoda</taxon>
        <taxon>Chelicerata</taxon>
        <taxon>Arachnida</taxon>
        <taxon>Araneae</taxon>
        <taxon>Araneomorphae</taxon>
        <taxon>Entelegynae</taxon>
        <taxon>Araneoidea</taxon>
        <taxon>Linyphiidae</taxon>
        <taxon>Erigoninae</taxon>
        <taxon>Oedothorax</taxon>
    </lineage>
</organism>
<reference evidence="1 2" key="1">
    <citation type="journal article" date="2022" name="Nat. Ecol. Evol.">
        <title>A masculinizing supergene underlies an exaggerated male reproductive morph in a spider.</title>
        <authorList>
            <person name="Hendrickx F."/>
            <person name="De Corte Z."/>
            <person name="Sonet G."/>
            <person name="Van Belleghem S.M."/>
            <person name="Kostlbacher S."/>
            <person name="Vangestel C."/>
        </authorList>
    </citation>
    <scope>NUCLEOTIDE SEQUENCE [LARGE SCALE GENOMIC DNA]</scope>
    <source>
        <strain evidence="1">W744_W776</strain>
    </source>
</reference>
<dbReference type="EMBL" id="JAFNEN010000003">
    <property type="protein sequence ID" value="KAG8201665.1"/>
    <property type="molecule type" value="Genomic_DNA"/>
</dbReference>
<accession>A0AAV6W125</accession>
<dbReference type="Proteomes" id="UP000827092">
    <property type="component" value="Unassembled WGS sequence"/>
</dbReference>
<protein>
    <submittedName>
        <fullName evidence="1">Uncharacterized protein</fullName>
    </submittedName>
</protein>
<sequence length="79" mass="8807">MTEDVPISTHLDSSSASFRDLGLIPNETGIGSFRRLMVTTSETPWGHGLLRPWSGSHIYSGIKTDGFWKNKILERNVFG</sequence>
<name>A0AAV6W125_9ARAC</name>
<dbReference type="AlphaFoldDB" id="A0AAV6W125"/>
<gene>
    <name evidence="1" type="ORF">JTE90_012731</name>
</gene>
<keyword evidence="2" id="KW-1185">Reference proteome</keyword>
<evidence type="ECO:0000313" key="1">
    <source>
        <dbReference type="EMBL" id="KAG8201665.1"/>
    </source>
</evidence>